<dbReference type="OrthoDB" id="9804721at2"/>
<name>A0A0F3IQE5_9PROT</name>
<organism evidence="1 2">
    <name type="scientific">Elstera litoralis</name>
    <dbReference type="NCBI Taxonomy" id="552518"/>
    <lineage>
        <taxon>Bacteria</taxon>
        <taxon>Pseudomonadati</taxon>
        <taxon>Pseudomonadota</taxon>
        <taxon>Alphaproteobacteria</taxon>
        <taxon>Rhodospirillales</taxon>
        <taxon>Rhodospirillaceae</taxon>
        <taxon>Elstera</taxon>
    </lineage>
</organism>
<dbReference type="Proteomes" id="UP000033774">
    <property type="component" value="Unassembled WGS sequence"/>
</dbReference>
<dbReference type="AlphaFoldDB" id="A0A0F3IQE5"/>
<proteinExistence type="predicted"/>
<protein>
    <submittedName>
        <fullName evidence="1">Uncharacterized protein</fullName>
    </submittedName>
</protein>
<dbReference type="EMBL" id="LAJY01000405">
    <property type="protein sequence ID" value="KJV08951.1"/>
    <property type="molecule type" value="Genomic_DNA"/>
</dbReference>
<reference evidence="1 2" key="1">
    <citation type="submission" date="2015-03" db="EMBL/GenBank/DDBJ databases">
        <title>Draft genome sequence of Elstera litoralis.</title>
        <authorList>
            <person name="Rahalkar M.C."/>
            <person name="Dhakephalkar P.K."/>
            <person name="Pore S.D."/>
            <person name="Arora P."/>
            <person name="Kapse N.G."/>
            <person name="Pandit P.S."/>
        </authorList>
    </citation>
    <scope>NUCLEOTIDE SEQUENCE [LARGE SCALE GENOMIC DNA]</scope>
    <source>
        <strain evidence="1 2">Dia-1</strain>
    </source>
</reference>
<evidence type="ECO:0000313" key="1">
    <source>
        <dbReference type="EMBL" id="KJV08951.1"/>
    </source>
</evidence>
<comment type="caution">
    <text evidence="1">The sequence shown here is derived from an EMBL/GenBank/DDBJ whole genome shotgun (WGS) entry which is preliminary data.</text>
</comment>
<keyword evidence="2" id="KW-1185">Reference proteome</keyword>
<sequence length="131" mass="14427">MTLDLPALTAERDAWNTANPPGTWVKAWLADFGPIVTTTRLPAALLGSGQLVVWLHNVDKAVPITAVTPIDPPTEADRVGLIAQHPWNTTDERDLLARRLRGESFRQIADDLGRPPLACEERYQQIRQGAA</sequence>
<accession>A0A0F3IQE5</accession>
<evidence type="ECO:0000313" key="2">
    <source>
        <dbReference type="Proteomes" id="UP000033774"/>
    </source>
</evidence>
<dbReference type="RefSeq" id="WP_045776495.1">
    <property type="nucleotide sequence ID" value="NZ_LAJY01000405.1"/>
</dbReference>
<gene>
    <name evidence="1" type="ORF">VZ95_14520</name>
</gene>